<dbReference type="EMBL" id="CP002780">
    <property type="protein sequence ID" value="AEG59147.1"/>
    <property type="molecule type" value="Genomic_DNA"/>
</dbReference>
<dbReference type="InterPro" id="IPR019606">
    <property type="entry name" value="GerMN"/>
</dbReference>
<feature type="chain" id="PRO_5038805299" evidence="1">
    <location>
        <begin position="21"/>
        <end position="171"/>
    </location>
</feature>
<evidence type="ECO:0000313" key="3">
    <source>
        <dbReference type="EMBL" id="AEG59147.1"/>
    </source>
</evidence>
<dbReference type="Pfam" id="PF10646">
    <property type="entry name" value="Germane"/>
    <property type="match status" value="1"/>
</dbReference>
<organism evidence="3 4">
    <name type="scientific">Desulforamulus ruminis (strain ATCC 23193 / DSM 2154 / NCIMB 8452 / DL)</name>
    <name type="common">Desulfotomaculum ruminis</name>
    <dbReference type="NCBI Taxonomy" id="696281"/>
    <lineage>
        <taxon>Bacteria</taxon>
        <taxon>Bacillati</taxon>
        <taxon>Bacillota</taxon>
        <taxon>Clostridia</taxon>
        <taxon>Eubacteriales</taxon>
        <taxon>Peptococcaceae</taxon>
        <taxon>Desulforamulus</taxon>
    </lineage>
</organism>
<reference evidence="4" key="1">
    <citation type="submission" date="2011-05" db="EMBL/GenBank/DDBJ databases">
        <title>Complete sequence of Desulfotomaculum ruminis DSM 2154.</title>
        <authorList>
            <person name="Lucas S."/>
            <person name="Copeland A."/>
            <person name="Lapidus A."/>
            <person name="Cheng J.-F."/>
            <person name="Goodwin L."/>
            <person name="Pitluck S."/>
            <person name="Lu M."/>
            <person name="Detter J.C."/>
            <person name="Han C."/>
            <person name="Tapia R."/>
            <person name="Land M."/>
            <person name="Hauser L."/>
            <person name="Kyrpides N."/>
            <person name="Ivanova N."/>
            <person name="Mikhailova N."/>
            <person name="Pagani I."/>
            <person name="Stams A.J.M."/>
            <person name="Plugge C.M."/>
            <person name="Muyzer G."/>
            <person name="Kuever J."/>
            <person name="Parshina S.N."/>
            <person name="Ivanova A.E."/>
            <person name="Nazina T.N."/>
            <person name="Brambilla E."/>
            <person name="Spring S."/>
            <person name="Klenk H.-P."/>
            <person name="Woyke T."/>
        </authorList>
    </citation>
    <scope>NUCLEOTIDE SEQUENCE [LARGE SCALE GENOMIC DNA]</scope>
    <source>
        <strain evidence="4">ATCC 23193 / DSM 2154 / NCIB 8452 / DL</strain>
    </source>
</reference>
<keyword evidence="3" id="KW-0449">Lipoprotein</keyword>
<dbReference type="HOGENOM" id="CLU_080926_2_1_9"/>
<keyword evidence="4" id="KW-1185">Reference proteome</keyword>
<accession>F6DV81</accession>
<feature type="domain" description="GerMN" evidence="2">
    <location>
        <begin position="72"/>
        <end position="155"/>
    </location>
</feature>
<dbReference type="KEGG" id="dru:Desru_0870"/>
<evidence type="ECO:0000259" key="2">
    <source>
        <dbReference type="SMART" id="SM00909"/>
    </source>
</evidence>
<evidence type="ECO:0000256" key="1">
    <source>
        <dbReference type="SAM" id="SignalP"/>
    </source>
</evidence>
<sequence>MKMKRIAVFLLLLLSLSLTACGEKAPTLKEQPKPQVQETAEDKVKVTLYFGNEQADGLVSEVREIDKPGDMVVALISELTKPGKHAAVLPEGTELVYYQKEGDTIILNFNKAFANLQGSTGEFIAINAVVNTITELPEFNKVMLQVDRQPLSTGHAIYDKPLTRDESMIKK</sequence>
<feature type="signal peptide" evidence="1">
    <location>
        <begin position="1"/>
        <end position="20"/>
    </location>
</feature>
<dbReference type="Proteomes" id="UP000009234">
    <property type="component" value="Chromosome"/>
</dbReference>
<dbReference type="STRING" id="696281.Desru_0870"/>
<dbReference type="SMART" id="SM00909">
    <property type="entry name" value="Germane"/>
    <property type="match status" value="1"/>
</dbReference>
<protein>
    <submittedName>
        <fullName evidence="3">Lipoprotein LpqB, GerMN domain protein</fullName>
    </submittedName>
</protein>
<reference evidence="3 4" key="2">
    <citation type="journal article" date="2012" name="Stand. Genomic Sci.">
        <title>Complete genome sequence of the sulfate-reducing firmicute Desulfotomaculum ruminis type strain (DL(T)).</title>
        <authorList>
            <person name="Spring S."/>
            <person name="Visser M."/>
            <person name="Lu M."/>
            <person name="Copeland A."/>
            <person name="Lapidus A."/>
            <person name="Lucas S."/>
            <person name="Cheng J.F."/>
            <person name="Han C."/>
            <person name="Tapia R."/>
            <person name="Goodwin L.A."/>
            <person name="Pitluck S."/>
            <person name="Ivanova N."/>
            <person name="Land M."/>
            <person name="Hauser L."/>
            <person name="Larimer F."/>
            <person name="Rohde M."/>
            <person name="Goker M."/>
            <person name="Detter J.C."/>
            <person name="Kyrpides N.C."/>
            <person name="Woyke T."/>
            <person name="Schaap P.J."/>
            <person name="Plugge C.M."/>
            <person name="Muyzer G."/>
            <person name="Kuever J."/>
            <person name="Pereira I.A."/>
            <person name="Parshina S.N."/>
            <person name="Bernier-Latmani R."/>
            <person name="Stams A.J."/>
            <person name="Klenk H.P."/>
        </authorList>
    </citation>
    <scope>NUCLEOTIDE SEQUENCE [LARGE SCALE GENOMIC DNA]</scope>
    <source>
        <strain evidence="4">ATCC 23193 / DSM 2154 / NCIB 8452 / DL</strain>
    </source>
</reference>
<dbReference type="eggNOG" id="COG5401">
    <property type="taxonomic scope" value="Bacteria"/>
</dbReference>
<evidence type="ECO:0000313" key="4">
    <source>
        <dbReference type="Proteomes" id="UP000009234"/>
    </source>
</evidence>
<dbReference type="OrthoDB" id="1976337at2"/>
<name>F6DV81_DESRL</name>
<proteinExistence type="predicted"/>
<dbReference type="PROSITE" id="PS51257">
    <property type="entry name" value="PROKAR_LIPOPROTEIN"/>
    <property type="match status" value="1"/>
</dbReference>
<dbReference type="RefSeq" id="WP_013840918.1">
    <property type="nucleotide sequence ID" value="NC_015589.1"/>
</dbReference>
<gene>
    <name evidence="3" type="ordered locus">Desru_0870</name>
</gene>
<keyword evidence="1" id="KW-0732">Signal</keyword>
<dbReference type="AlphaFoldDB" id="F6DV81"/>